<sequence>MLVFENSGKNTTAQRSIAEFNYVDLRLTEDDGLSANPCWLKKAVSRDPGFALLPHDKYYDSHDMPCDYKKSYVPGSNGGQKRDSGPSAFGGLGGRLQLHAP</sequence>
<comment type="caution">
    <text evidence="2">The sequence shown here is derived from an EMBL/GenBank/DDBJ whole genome shotgun (WGS) entry which is preliminary data.</text>
</comment>
<name>A0ABY0HJR7_9PEZI</name>
<evidence type="ECO:0000313" key="2">
    <source>
        <dbReference type="EMBL" id="RYO93408.1"/>
    </source>
</evidence>
<accession>A0ABY0HJR7</accession>
<protein>
    <submittedName>
        <fullName evidence="2">Uncharacterized protein</fullName>
    </submittedName>
</protein>
<dbReference type="Proteomes" id="UP000294003">
    <property type="component" value="Unassembled WGS sequence"/>
</dbReference>
<dbReference type="EMBL" id="QJNS01000018">
    <property type="protein sequence ID" value="RYO93408.1"/>
    <property type="molecule type" value="Genomic_DNA"/>
</dbReference>
<feature type="region of interest" description="Disordered" evidence="1">
    <location>
        <begin position="70"/>
        <end position="101"/>
    </location>
</feature>
<organism evidence="2 3">
    <name type="scientific">Monosporascus cannonballus</name>
    <dbReference type="NCBI Taxonomy" id="155416"/>
    <lineage>
        <taxon>Eukaryota</taxon>
        <taxon>Fungi</taxon>
        <taxon>Dikarya</taxon>
        <taxon>Ascomycota</taxon>
        <taxon>Pezizomycotina</taxon>
        <taxon>Sordariomycetes</taxon>
        <taxon>Xylariomycetidae</taxon>
        <taxon>Xylariales</taxon>
        <taxon>Xylariales incertae sedis</taxon>
        <taxon>Monosporascus</taxon>
    </lineage>
</organism>
<gene>
    <name evidence="2" type="ORF">DL762_001107</name>
</gene>
<evidence type="ECO:0000256" key="1">
    <source>
        <dbReference type="SAM" id="MobiDB-lite"/>
    </source>
</evidence>
<keyword evidence="3" id="KW-1185">Reference proteome</keyword>
<reference evidence="2 3" key="1">
    <citation type="submission" date="2018-06" db="EMBL/GenBank/DDBJ databases">
        <title>Complete Genomes of Monosporascus.</title>
        <authorList>
            <person name="Robinson A.J."/>
            <person name="Natvig D.O."/>
        </authorList>
    </citation>
    <scope>NUCLEOTIDE SEQUENCE [LARGE SCALE GENOMIC DNA]</scope>
    <source>
        <strain evidence="2 3">CBS 609.92</strain>
    </source>
</reference>
<evidence type="ECO:0000313" key="3">
    <source>
        <dbReference type="Proteomes" id="UP000294003"/>
    </source>
</evidence>
<proteinExistence type="predicted"/>